<proteinExistence type="predicted"/>
<protein>
    <submittedName>
        <fullName evidence="1">Uncharacterized protein</fullName>
    </submittedName>
</protein>
<accession>A0A813AGR5</accession>
<feature type="non-terminal residue" evidence="1">
    <location>
        <position position="1"/>
    </location>
</feature>
<gene>
    <name evidence="1" type="ORF">SNEC2469_LOCUS27899</name>
</gene>
<reference evidence="1" key="1">
    <citation type="submission" date="2021-02" db="EMBL/GenBank/DDBJ databases">
        <authorList>
            <person name="Dougan E. K."/>
            <person name="Rhodes N."/>
            <person name="Thang M."/>
            <person name="Chan C."/>
        </authorList>
    </citation>
    <scope>NUCLEOTIDE SEQUENCE</scope>
</reference>
<dbReference type="AlphaFoldDB" id="A0A813AGR5"/>
<comment type="caution">
    <text evidence="1">The sequence shown here is derived from an EMBL/GenBank/DDBJ whole genome shotgun (WGS) entry which is preliminary data.</text>
</comment>
<organism evidence="1 2">
    <name type="scientific">Symbiodinium necroappetens</name>
    <dbReference type="NCBI Taxonomy" id="1628268"/>
    <lineage>
        <taxon>Eukaryota</taxon>
        <taxon>Sar</taxon>
        <taxon>Alveolata</taxon>
        <taxon>Dinophyceae</taxon>
        <taxon>Suessiales</taxon>
        <taxon>Symbiodiniaceae</taxon>
        <taxon>Symbiodinium</taxon>
    </lineage>
</organism>
<sequence>DNPPGHEEPVVMLKEGGGLCRRCYYIKRGSLANMRLSELVQNLQTNDSFKDKFARMRESATQFSILHPTRKWRHEKPDLKVLLERKDEEYVDVSEIYKWQSLKKFTDTNYPSEKFKNDAQRRAFCVRMGVKLQVDDRGVEGVAMPKNGAKPQIELVWWHFSVPTDVPYHAVLSSEDEEKEIKIGRRISSGKIRQEDLGDGSEYTRDEIAALRAKNAKGMAMNLNSKD</sequence>
<dbReference type="OrthoDB" id="447374at2759"/>
<keyword evidence="2" id="KW-1185">Reference proteome</keyword>
<evidence type="ECO:0000313" key="1">
    <source>
        <dbReference type="EMBL" id="CAE7868158.1"/>
    </source>
</evidence>
<dbReference type="Proteomes" id="UP000601435">
    <property type="component" value="Unassembled WGS sequence"/>
</dbReference>
<name>A0A813AGR5_9DINO</name>
<dbReference type="EMBL" id="CAJNJA010059586">
    <property type="protein sequence ID" value="CAE7868158.1"/>
    <property type="molecule type" value="Genomic_DNA"/>
</dbReference>
<feature type="non-terminal residue" evidence="1">
    <location>
        <position position="227"/>
    </location>
</feature>
<evidence type="ECO:0000313" key="2">
    <source>
        <dbReference type="Proteomes" id="UP000601435"/>
    </source>
</evidence>